<dbReference type="CDD" id="cd04202">
    <property type="entry name" value="CuRO_D2_2dMcoN_like"/>
    <property type="match status" value="1"/>
</dbReference>
<protein>
    <recommendedName>
        <fullName evidence="1">Plastocyanin-like domain-containing protein</fullName>
    </recommendedName>
</protein>
<dbReference type="EMBL" id="BNDS01000009">
    <property type="protein sequence ID" value="GHH98843.1"/>
    <property type="molecule type" value="Genomic_DNA"/>
</dbReference>
<dbReference type="Proteomes" id="UP000637074">
    <property type="component" value="Unassembled WGS sequence"/>
</dbReference>
<dbReference type="InterPro" id="IPR011706">
    <property type="entry name" value="Cu-oxidase_C"/>
</dbReference>
<comment type="caution">
    <text evidence="2">The sequence shown here is derived from an EMBL/GenBank/DDBJ whole genome shotgun (WGS) entry which is preliminary data.</text>
</comment>
<dbReference type="Gene3D" id="2.60.40.420">
    <property type="entry name" value="Cupredoxins - blue copper proteins"/>
    <property type="match status" value="2"/>
</dbReference>
<keyword evidence="3" id="KW-1185">Reference proteome</keyword>
<sequence length="128" mass="14348">MLGLLGGFVILLDPHERNINKDYLLLMQEWSLSGLEKGGKVELGQYNLKPFKMDFNMFIINGKSFPSATPMPVEYGDIVRLRLGAIQINHHPMHIHGHQFLVEKADGNPIAANDRILKNTILVADGKT</sequence>
<name>A0ABQ3N1M4_9BACI</name>
<dbReference type="InterPro" id="IPR008972">
    <property type="entry name" value="Cupredoxin"/>
</dbReference>
<evidence type="ECO:0000313" key="3">
    <source>
        <dbReference type="Proteomes" id="UP000637074"/>
    </source>
</evidence>
<reference evidence="2 3" key="1">
    <citation type="journal article" date="2022" name="Int. J. Syst. Evol. Microbiol.">
        <title>Neobacillus kokaensis sp. nov., isolated from soil.</title>
        <authorList>
            <person name="Yuki K."/>
            <person name="Matsubara H."/>
            <person name="Yamaguchi S."/>
        </authorList>
    </citation>
    <scope>NUCLEOTIDE SEQUENCE [LARGE SCALE GENOMIC DNA]</scope>
    <source>
        <strain evidence="2 3">LOB 377</strain>
    </source>
</reference>
<accession>A0ABQ3N1M4</accession>
<dbReference type="Pfam" id="PF07731">
    <property type="entry name" value="Cu-oxidase_2"/>
    <property type="match status" value="1"/>
</dbReference>
<feature type="domain" description="Plastocyanin-like" evidence="1">
    <location>
        <begin position="53"/>
        <end position="126"/>
    </location>
</feature>
<organism evidence="2 3">
    <name type="scientific">Neobacillus kokaensis</name>
    <dbReference type="NCBI Taxonomy" id="2759023"/>
    <lineage>
        <taxon>Bacteria</taxon>
        <taxon>Bacillati</taxon>
        <taxon>Bacillota</taxon>
        <taxon>Bacilli</taxon>
        <taxon>Bacillales</taxon>
        <taxon>Bacillaceae</taxon>
        <taxon>Neobacillus</taxon>
    </lineage>
</organism>
<dbReference type="SUPFAM" id="SSF49503">
    <property type="entry name" value="Cupredoxins"/>
    <property type="match status" value="1"/>
</dbReference>
<proteinExistence type="predicted"/>
<gene>
    <name evidence="2" type="ORF">AM1BK_23860</name>
</gene>
<evidence type="ECO:0000259" key="1">
    <source>
        <dbReference type="Pfam" id="PF07731"/>
    </source>
</evidence>
<evidence type="ECO:0000313" key="2">
    <source>
        <dbReference type="EMBL" id="GHH98843.1"/>
    </source>
</evidence>